<feature type="domain" description="ADAM cysteine-rich" evidence="4">
    <location>
        <begin position="177"/>
        <end position="344"/>
    </location>
</feature>
<feature type="compositionally biased region" description="Basic and acidic residues" evidence="2">
    <location>
        <begin position="142"/>
        <end position="154"/>
    </location>
</feature>
<keyword evidence="3" id="KW-0812">Transmembrane</keyword>
<sequence length="567" mass="62486">MCPECRVVTLVPSGGLTQNFYLVSLIEARKRRPKEANSRLRMWCATCGGVALDRCADHRLSHLSHVLQSLTTHFETQHGNTAAMLKRRVREEGEKVREVQETMEELERASSYVREKLEERLERSSLHHATVTSLLMEVNEMKKKSDTKGGRRGPELPLPPSPSSTGPELSGFGSLRPSTGSEGSSLTRSVSCVDSYGSNADKFGCGSDKWSYTLDRYGCGLNRYGSGLEPDWIDTSPDWNDRILVQQSTEVILEITIRINETVRISWKKRLKNRILDAECGSLHCRTPEKASLGPYFYRTKWQSSEDCRSVHANKSYPESAWLVPDGTPCGDGEMCVAQRCVSRPWHLSAIIFLLVVIAFLILVFLLWDHIRYCWERRGGRHTCITHCYYCGTCLDHTCCPCMNKINRLFLSVIPVVKCPSLKLAPKRTNGQANGAVVGAAGAVDAVEGVEGVEGQRTPHNPPGIEADADFDVSVGRLEFLGSEVKGVSFTPVSPPSHAPGSAPGTPLVATPLLHPSIQSAPPHHAPFGPQGDLNKGNFGISTQNFDNPLSYLPHPLPPPPPRITPC</sequence>
<evidence type="ECO:0000256" key="3">
    <source>
        <dbReference type="SAM" id="Phobius"/>
    </source>
</evidence>
<dbReference type="AlphaFoldDB" id="A0AAW0SX09"/>
<feature type="region of interest" description="Disordered" evidence="2">
    <location>
        <begin position="142"/>
        <end position="188"/>
    </location>
</feature>
<evidence type="ECO:0000256" key="1">
    <source>
        <dbReference type="SAM" id="Coils"/>
    </source>
</evidence>
<keyword evidence="3" id="KW-0472">Membrane</keyword>
<feature type="compositionally biased region" description="Polar residues" evidence="2">
    <location>
        <begin position="176"/>
        <end position="188"/>
    </location>
</feature>
<keyword evidence="1" id="KW-0175">Coiled coil</keyword>
<evidence type="ECO:0000313" key="6">
    <source>
        <dbReference type="Proteomes" id="UP001487740"/>
    </source>
</evidence>
<keyword evidence="6" id="KW-1185">Reference proteome</keyword>
<accession>A0AAW0SX09</accession>
<dbReference type="InterPro" id="IPR006586">
    <property type="entry name" value="ADAM_Cys-rich"/>
</dbReference>
<dbReference type="Proteomes" id="UP001487740">
    <property type="component" value="Unassembled WGS sequence"/>
</dbReference>
<name>A0AAW0SX09_SCYPA</name>
<proteinExistence type="predicted"/>
<comment type="caution">
    <text evidence="5">The sequence shown here is derived from an EMBL/GenBank/DDBJ whole genome shotgun (WGS) entry which is preliminary data.</text>
</comment>
<protein>
    <recommendedName>
        <fullName evidence="4">ADAM cysteine-rich domain-containing protein</fullName>
    </recommendedName>
</protein>
<evidence type="ECO:0000313" key="5">
    <source>
        <dbReference type="EMBL" id="KAK8379281.1"/>
    </source>
</evidence>
<dbReference type="EMBL" id="JARAKH010000043">
    <property type="protein sequence ID" value="KAK8379281.1"/>
    <property type="molecule type" value="Genomic_DNA"/>
</dbReference>
<feature type="coiled-coil region" evidence="1">
    <location>
        <begin position="82"/>
        <end position="116"/>
    </location>
</feature>
<keyword evidence="3" id="KW-1133">Transmembrane helix</keyword>
<dbReference type="SMART" id="SM00608">
    <property type="entry name" value="ACR"/>
    <property type="match status" value="1"/>
</dbReference>
<reference evidence="5 6" key="1">
    <citation type="submission" date="2023-03" db="EMBL/GenBank/DDBJ databases">
        <title>High-quality genome of Scylla paramamosain provides insights in environmental adaptation.</title>
        <authorList>
            <person name="Zhang L."/>
        </authorList>
    </citation>
    <scope>NUCLEOTIDE SEQUENCE [LARGE SCALE GENOMIC DNA]</scope>
    <source>
        <strain evidence="5">LZ_2023a</strain>
        <tissue evidence="5">Muscle</tissue>
    </source>
</reference>
<organism evidence="5 6">
    <name type="scientific">Scylla paramamosain</name>
    <name type="common">Mud crab</name>
    <dbReference type="NCBI Taxonomy" id="85552"/>
    <lineage>
        <taxon>Eukaryota</taxon>
        <taxon>Metazoa</taxon>
        <taxon>Ecdysozoa</taxon>
        <taxon>Arthropoda</taxon>
        <taxon>Crustacea</taxon>
        <taxon>Multicrustacea</taxon>
        <taxon>Malacostraca</taxon>
        <taxon>Eumalacostraca</taxon>
        <taxon>Eucarida</taxon>
        <taxon>Decapoda</taxon>
        <taxon>Pleocyemata</taxon>
        <taxon>Brachyura</taxon>
        <taxon>Eubrachyura</taxon>
        <taxon>Portunoidea</taxon>
        <taxon>Portunidae</taxon>
        <taxon>Portuninae</taxon>
        <taxon>Scylla</taxon>
    </lineage>
</organism>
<gene>
    <name evidence="5" type="ORF">O3P69_019268</name>
</gene>
<evidence type="ECO:0000259" key="4">
    <source>
        <dbReference type="SMART" id="SM00608"/>
    </source>
</evidence>
<feature type="transmembrane region" description="Helical" evidence="3">
    <location>
        <begin position="346"/>
        <end position="368"/>
    </location>
</feature>
<evidence type="ECO:0000256" key="2">
    <source>
        <dbReference type="SAM" id="MobiDB-lite"/>
    </source>
</evidence>